<protein>
    <recommendedName>
        <fullName evidence="3">DksA C4-type domain-containing protein</fullName>
    </recommendedName>
</protein>
<reference evidence="1" key="1">
    <citation type="submission" date="2022-06" db="EMBL/GenBank/DDBJ databases">
        <title>Complete genome of Pseudomonas hydrolytica DSWY01T.</title>
        <authorList>
            <person name="Jung J."/>
            <person name="Jeon C.O."/>
        </authorList>
    </citation>
    <scope>NUCLEOTIDE SEQUENCE</scope>
    <source>
        <strain evidence="1">DSWY01</strain>
    </source>
</reference>
<dbReference type="EMBL" id="CP099397">
    <property type="protein sequence ID" value="USR37843.1"/>
    <property type="molecule type" value="Genomic_DNA"/>
</dbReference>
<evidence type="ECO:0008006" key="3">
    <source>
        <dbReference type="Google" id="ProtNLM"/>
    </source>
</evidence>
<dbReference type="Proteomes" id="UP001054897">
    <property type="component" value="Chromosome"/>
</dbReference>
<gene>
    <name evidence="1" type="ORF">L1F06_014280</name>
</gene>
<organism evidence="1 2">
    <name type="scientific">Ectopseudomonas hydrolytica</name>
    <dbReference type="NCBI Taxonomy" id="2493633"/>
    <lineage>
        <taxon>Bacteria</taxon>
        <taxon>Pseudomonadati</taxon>
        <taxon>Pseudomonadota</taxon>
        <taxon>Gammaproteobacteria</taxon>
        <taxon>Pseudomonadales</taxon>
        <taxon>Pseudomonadaceae</taxon>
        <taxon>Ectopseudomonas</taxon>
    </lineage>
</organism>
<evidence type="ECO:0000313" key="1">
    <source>
        <dbReference type="EMBL" id="USR37843.1"/>
    </source>
</evidence>
<proteinExistence type="predicted"/>
<dbReference type="GeneID" id="300082158"/>
<sequence length="104" mass="11396">MDVRKPGSLGEFYEGWQQYADAFLVACKESGVQPAGINPSHGYLRINCAGLPEHLVVLADAVERATDGICQFCGATNAIERVEEGWIWKLCKPCIRARASENTP</sequence>
<evidence type="ECO:0000313" key="2">
    <source>
        <dbReference type="Proteomes" id="UP001054897"/>
    </source>
</evidence>
<keyword evidence="2" id="KW-1185">Reference proteome</keyword>
<dbReference type="RefSeq" id="WP_129482267.1">
    <property type="nucleotide sequence ID" value="NZ_CP099397.1"/>
</dbReference>
<name>A0ABY5A4F7_9GAMM</name>
<accession>A0ABY5A4F7</accession>